<proteinExistence type="predicted"/>
<organism evidence="1">
    <name type="scientific">Siphoviridae sp. ctL0q1</name>
    <dbReference type="NCBI Taxonomy" id="2825449"/>
    <lineage>
        <taxon>Viruses</taxon>
        <taxon>Duplodnaviria</taxon>
        <taxon>Heunggongvirae</taxon>
        <taxon>Uroviricota</taxon>
        <taxon>Caudoviricetes</taxon>
    </lineage>
</organism>
<dbReference type="EMBL" id="BK015443">
    <property type="protein sequence ID" value="DAE06948.1"/>
    <property type="molecule type" value="Genomic_DNA"/>
</dbReference>
<evidence type="ECO:0000313" key="1">
    <source>
        <dbReference type="EMBL" id="DAE06948.1"/>
    </source>
</evidence>
<protein>
    <submittedName>
        <fullName evidence="1">Uncharacterized protein</fullName>
    </submittedName>
</protein>
<accession>A0A8S5PL90</accession>
<sequence>MLLPYEKIFSRSRGLIDDPKELSLDINDQIEINTERLHNVVGDPRVRRIFSSITFDDEIQTIDFTLNNPVDDASDSDYVVGIFTIGMTIEWLKPQVNSIRRTSFVIGTDREKKLLDNYKEMIEQLDSLKTELYKRICDRGYMYNSYINERV</sequence>
<name>A0A8S5PL90_9CAUD</name>
<reference evidence="1" key="1">
    <citation type="journal article" date="2021" name="Proc. Natl. Acad. Sci. U.S.A.">
        <title>A Catalog of Tens of Thousands of Viruses from Human Metagenomes Reveals Hidden Associations with Chronic Diseases.</title>
        <authorList>
            <person name="Tisza M.J."/>
            <person name="Buck C.B."/>
        </authorList>
    </citation>
    <scope>NUCLEOTIDE SEQUENCE</scope>
    <source>
        <strain evidence="1">CtL0q1</strain>
    </source>
</reference>